<dbReference type="PRINTS" id="PR00081">
    <property type="entry name" value="GDHRDH"/>
</dbReference>
<evidence type="ECO:0000259" key="5">
    <source>
        <dbReference type="Pfam" id="PF01575"/>
    </source>
</evidence>
<dbReference type="InterPro" id="IPR029069">
    <property type="entry name" value="HotDog_dom_sf"/>
</dbReference>
<evidence type="ECO:0000256" key="3">
    <source>
        <dbReference type="ARBA" id="ARBA00006484"/>
    </source>
</evidence>
<dbReference type="InterPro" id="IPR020904">
    <property type="entry name" value="Sc_DH/Rdtase_CS"/>
</dbReference>
<dbReference type="Pfam" id="PF00106">
    <property type="entry name" value="adh_short"/>
    <property type="match status" value="1"/>
</dbReference>
<protein>
    <recommendedName>
        <fullName evidence="5">MaoC-like domain-containing protein</fullName>
    </recommendedName>
</protein>
<reference evidence="6 7" key="1">
    <citation type="journal article" date="2020" name="Int. J. Syst. Evol. Microbiol.">
        <title>Reclassification of Streptomyces castelarensis and Streptomyces sporoclivatus as later heterotypic synonyms of Streptomyces antimycoticus.</title>
        <authorList>
            <person name="Komaki H."/>
            <person name="Tamura T."/>
        </authorList>
    </citation>
    <scope>NUCLEOTIDE SEQUENCE [LARGE SCALE GENOMIC DNA]</scope>
    <source>
        <strain evidence="6 7">NBRC 13459</strain>
    </source>
</reference>
<dbReference type="OrthoDB" id="9796589at2"/>
<evidence type="ECO:0000313" key="7">
    <source>
        <dbReference type="Proteomes" id="UP000301309"/>
    </source>
</evidence>
<dbReference type="EMBL" id="BJHW01000002">
    <property type="protein sequence ID" value="GDY59736.1"/>
    <property type="molecule type" value="Genomic_DNA"/>
</dbReference>
<dbReference type="Gene3D" id="3.40.50.720">
    <property type="entry name" value="NAD(P)-binding Rossmann-like Domain"/>
    <property type="match status" value="1"/>
</dbReference>
<evidence type="ECO:0000256" key="4">
    <source>
        <dbReference type="SAM" id="MobiDB-lite"/>
    </source>
</evidence>
<dbReference type="GO" id="GO:0004300">
    <property type="term" value="F:enoyl-CoA hydratase activity"/>
    <property type="evidence" value="ECO:0007669"/>
    <property type="project" value="UniProtKB-ARBA"/>
</dbReference>
<feature type="compositionally biased region" description="Pro residues" evidence="4">
    <location>
        <begin position="545"/>
        <end position="560"/>
    </location>
</feature>
<comment type="similarity">
    <text evidence="2">Belongs to the enoyl-CoA hydratase/isomerase family.</text>
</comment>
<accession>A0A4D4LKC6</accession>
<dbReference type="CDD" id="cd05233">
    <property type="entry name" value="SDR_c"/>
    <property type="match status" value="1"/>
</dbReference>
<name>A0A4D4LKC6_STRVO</name>
<organism evidence="6 7">
    <name type="scientific">Streptomyces violaceusniger</name>
    <dbReference type="NCBI Taxonomy" id="68280"/>
    <lineage>
        <taxon>Bacteria</taxon>
        <taxon>Bacillati</taxon>
        <taxon>Actinomycetota</taxon>
        <taxon>Actinomycetes</taxon>
        <taxon>Kitasatosporales</taxon>
        <taxon>Streptomycetaceae</taxon>
        <taxon>Streptomyces</taxon>
        <taxon>Streptomyces violaceusniger group</taxon>
    </lineage>
</organism>
<comment type="pathway">
    <text evidence="1">Lipid metabolism; fatty acid beta-oxidation.</text>
</comment>
<dbReference type="GO" id="GO:0006635">
    <property type="term" value="P:fatty acid beta-oxidation"/>
    <property type="evidence" value="ECO:0007669"/>
    <property type="project" value="UniProtKB-UniPathway"/>
</dbReference>
<dbReference type="InterPro" id="IPR050259">
    <property type="entry name" value="SDR"/>
</dbReference>
<gene>
    <name evidence="6" type="ORF">SVIO_103590</name>
</gene>
<evidence type="ECO:0000313" key="6">
    <source>
        <dbReference type="EMBL" id="GDY59736.1"/>
    </source>
</evidence>
<sequence length="560" mass="58739">MSSTPASRIRVTGDAVEAFARASGDHSPLHMDEEYARRTSFGQRVVHGALGVLYALATLPEPDDGQVPVALQARFHAPLFIGQDYIAVTEPGVTEARVRILDGARPLLDVELTYGRRCSGLLSTIDAAPGRRTEAAVHSLDDLAPGALSGVVYDPDEAAYRRLLEFLGISAAYITVEMAGLLGWASYLVGMEAPGRSALASRYAIELVDGDQANQSSARADIAAVDRRFGRVELAARVSGPGLAGRVEAEAMVRAEAPQPEPGRVAEQLGGPGTALGKRVALVVGASRGLGAALTQALVSQGATVYGGFHRSREQAEAVRAGLGEAGARLHLLQGDWSDPQWCAVARERILREQGRLDLLVLSACPPVNALGLDAAAADRVTAYVTDSLALTQGPLVCFAKDIAAAQGWVVAVSSQWVTEPPAGRSHYVTAKAAVEGLMHGAAVEYPSATFLIARPPRLATSLSGGIAGQGAGEPVEPIAAALIRRILDGAEPGQAHLLDSFDHVRADGAGPPERTRHPCPPTGRPRRRGRNGPSRRMGAARAPPWSPRPPSPPTRCCPS</sequence>
<comment type="caution">
    <text evidence="6">The sequence shown here is derived from an EMBL/GenBank/DDBJ whole genome shotgun (WGS) entry which is preliminary data.</text>
</comment>
<dbReference type="SUPFAM" id="SSF54637">
    <property type="entry name" value="Thioesterase/thiol ester dehydrase-isomerase"/>
    <property type="match status" value="1"/>
</dbReference>
<dbReference type="PANTHER" id="PTHR42879:SF2">
    <property type="entry name" value="3-OXOACYL-[ACYL-CARRIER-PROTEIN] REDUCTASE FABG"/>
    <property type="match status" value="1"/>
</dbReference>
<dbReference type="AlphaFoldDB" id="A0A4D4LKC6"/>
<keyword evidence="7" id="KW-1185">Reference proteome</keyword>
<dbReference type="Gene3D" id="3.10.129.10">
    <property type="entry name" value="Hotdog Thioesterase"/>
    <property type="match status" value="1"/>
</dbReference>
<dbReference type="InterPro" id="IPR036291">
    <property type="entry name" value="NAD(P)-bd_dom_sf"/>
</dbReference>
<feature type="domain" description="MaoC-like" evidence="5">
    <location>
        <begin position="8"/>
        <end position="83"/>
    </location>
</feature>
<comment type="similarity">
    <text evidence="3">Belongs to the short-chain dehydrogenases/reductases (SDR) family.</text>
</comment>
<feature type="region of interest" description="Disordered" evidence="4">
    <location>
        <begin position="505"/>
        <end position="560"/>
    </location>
</feature>
<dbReference type="Proteomes" id="UP000301309">
    <property type="component" value="Unassembled WGS sequence"/>
</dbReference>
<dbReference type="PROSITE" id="PS00061">
    <property type="entry name" value="ADH_SHORT"/>
    <property type="match status" value="1"/>
</dbReference>
<evidence type="ECO:0000256" key="2">
    <source>
        <dbReference type="ARBA" id="ARBA00005254"/>
    </source>
</evidence>
<dbReference type="InterPro" id="IPR002539">
    <property type="entry name" value="MaoC-like_dom"/>
</dbReference>
<dbReference type="InterPro" id="IPR002347">
    <property type="entry name" value="SDR_fam"/>
</dbReference>
<feature type="compositionally biased region" description="Low complexity" evidence="4">
    <location>
        <begin position="532"/>
        <end position="544"/>
    </location>
</feature>
<dbReference type="PANTHER" id="PTHR42879">
    <property type="entry name" value="3-OXOACYL-(ACYL-CARRIER-PROTEIN) REDUCTASE"/>
    <property type="match status" value="1"/>
</dbReference>
<evidence type="ECO:0000256" key="1">
    <source>
        <dbReference type="ARBA" id="ARBA00005005"/>
    </source>
</evidence>
<dbReference type="UniPathway" id="UPA00659"/>
<proteinExistence type="inferred from homology"/>
<dbReference type="Pfam" id="PF01575">
    <property type="entry name" value="MaoC_dehydratas"/>
    <property type="match status" value="1"/>
</dbReference>
<dbReference type="SUPFAM" id="SSF51735">
    <property type="entry name" value="NAD(P)-binding Rossmann-fold domains"/>
    <property type="match status" value="1"/>
</dbReference>